<dbReference type="InterPro" id="IPR037523">
    <property type="entry name" value="VOC_core"/>
</dbReference>
<protein>
    <submittedName>
        <fullName evidence="2">VOC family protein</fullName>
    </submittedName>
</protein>
<dbReference type="SUPFAM" id="SSF54593">
    <property type="entry name" value="Glyoxalase/Bleomycin resistance protein/Dihydroxybiphenyl dioxygenase"/>
    <property type="match status" value="1"/>
</dbReference>
<reference evidence="3" key="1">
    <citation type="journal article" date="2019" name="Int. J. Syst. Evol. Microbiol.">
        <title>The Global Catalogue of Microorganisms (GCM) 10K type strain sequencing project: providing services to taxonomists for standard genome sequencing and annotation.</title>
        <authorList>
            <consortium name="The Broad Institute Genomics Platform"/>
            <consortium name="The Broad Institute Genome Sequencing Center for Infectious Disease"/>
            <person name="Wu L."/>
            <person name="Ma J."/>
        </authorList>
    </citation>
    <scope>NUCLEOTIDE SEQUENCE [LARGE SCALE GENOMIC DNA]</scope>
    <source>
        <strain evidence="3">JCM 18015</strain>
    </source>
</reference>
<name>A0ABP9KWK0_9RHOB</name>
<dbReference type="InterPro" id="IPR029068">
    <property type="entry name" value="Glyas_Bleomycin-R_OHBP_Dase"/>
</dbReference>
<dbReference type="RefSeq" id="WP_259546684.1">
    <property type="nucleotide sequence ID" value="NZ_BAABHW010000001.1"/>
</dbReference>
<dbReference type="PANTHER" id="PTHR33993">
    <property type="entry name" value="GLYOXALASE-RELATED"/>
    <property type="match status" value="1"/>
</dbReference>
<organism evidence="2 3">
    <name type="scientific">[Roseibacterium] beibuensis</name>
    <dbReference type="NCBI Taxonomy" id="1193142"/>
    <lineage>
        <taxon>Bacteria</taxon>
        <taxon>Pseudomonadati</taxon>
        <taxon>Pseudomonadota</taxon>
        <taxon>Alphaproteobacteria</taxon>
        <taxon>Rhodobacterales</taxon>
        <taxon>Roseobacteraceae</taxon>
        <taxon>Roseicyclus</taxon>
    </lineage>
</organism>
<dbReference type="Gene3D" id="3.10.180.10">
    <property type="entry name" value="2,3-Dihydroxybiphenyl 1,2-Dioxygenase, domain 1"/>
    <property type="match status" value="1"/>
</dbReference>
<dbReference type="InterPro" id="IPR052164">
    <property type="entry name" value="Anthracycline_SecMetBiosynth"/>
</dbReference>
<dbReference type="Pfam" id="PF18029">
    <property type="entry name" value="Glyoxalase_6"/>
    <property type="match status" value="1"/>
</dbReference>
<accession>A0ABP9KWK0</accession>
<sequence length="127" mass="13959">MAKVLGLGGVFFTCADLDNTKAWYARVLGMEPDADGGLAFLHRDSAEAFPQGARTVFAPFPDASYFAPSSAQFMLNLIVDDLDAILARARAEGVDEVQPREAHPYGRFGWIMDPDGRKLELWEPPRG</sequence>
<dbReference type="PROSITE" id="PS51819">
    <property type="entry name" value="VOC"/>
    <property type="match status" value="1"/>
</dbReference>
<dbReference type="EMBL" id="BAABHW010000001">
    <property type="protein sequence ID" value="GAA5067210.1"/>
    <property type="molecule type" value="Genomic_DNA"/>
</dbReference>
<evidence type="ECO:0000313" key="3">
    <source>
        <dbReference type="Proteomes" id="UP001499910"/>
    </source>
</evidence>
<proteinExistence type="predicted"/>
<dbReference type="CDD" id="cd06587">
    <property type="entry name" value="VOC"/>
    <property type="match status" value="1"/>
</dbReference>
<dbReference type="Proteomes" id="UP001499910">
    <property type="component" value="Unassembled WGS sequence"/>
</dbReference>
<keyword evidence="3" id="KW-1185">Reference proteome</keyword>
<evidence type="ECO:0000313" key="2">
    <source>
        <dbReference type="EMBL" id="GAA5067210.1"/>
    </source>
</evidence>
<dbReference type="InterPro" id="IPR041581">
    <property type="entry name" value="Glyoxalase_6"/>
</dbReference>
<feature type="domain" description="VOC" evidence="1">
    <location>
        <begin position="6"/>
        <end position="124"/>
    </location>
</feature>
<comment type="caution">
    <text evidence="2">The sequence shown here is derived from an EMBL/GenBank/DDBJ whole genome shotgun (WGS) entry which is preliminary data.</text>
</comment>
<evidence type="ECO:0000259" key="1">
    <source>
        <dbReference type="PROSITE" id="PS51819"/>
    </source>
</evidence>
<gene>
    <name evidence="2" type="ORF">GCM10023209_06620</name>
</gene>
<dbReference type="PANTHER" id="PTHR33993:SF5">
    <property type="entry name" value="GLYOXALASE"/>
    <property type="match status" value="1"/>
</dbReference>